<feature type="domain" description="PDZ" evidence="2">
    <location>
        <begin position="1017"/>
        <end position="1089"/>
    </location>
</feature>
<name>A0A1W0AAM4_9STRA</name>
<dbReference type="EMBL" id="JNBS01000246">
    <property type="protein sequence ID" value="OQS07363.1"/>
    <property type="molecule type" value="Genomic_DNA"/>
</dbReference>
<dbReference type="OrthoDB" id="78824at2759"/>
<accession>A0A1W0AAM4</accession>
<feature type="compositionally biased region" description="Low complexity" evidence="1">
    <location>
        <begin position="779"/>
        <end position="792"/>
    </location>
</feature>
<dbReference type="AlphaFoldDB" id="A0A1W0AAM4"/>
<feature type="domain" description="PDZ" evidence="2">
    <location>
        <begin position="264"/>
        <end position="322"/>
    </location>
</feature>
<dbReference type="STRING" id="74557.A0A1W0AAM4"/>
<feature type="compositionally biased region" description="Basic and acidic residues" evidence="1">
    <location>
        <begin position="8"/>
        <end position="24"/>
    </location>
</feature>
<evidence type="ECO:0000313" key="3">
    <source>
        <dbReference type="EMBL" id="OQS07363.1"/>
    </source>
</evidence>
<dbReference type="PROSITE" id="PS50106">
    <property type="entry name" value="PDZ"/>
    <property type="match status" value="4"/>
</dbReference>
<feature type="domain" description="PDZ" evidence="2">
    <location>
        <begin position="551"/>
        <end position="610"/>
    </location>
</feature>
<feature type="domain" description="PDZ" evidence="2">
    <location>
        <begin position="897"/>
        <end position="969"/>
    </location>
</feature>
<dbReference type="InterPro" id="IPR036034">
    <property type="entry name" value="PDZ_sf"/>
</dbReference>
<evidence type="ECO:0000313" key="4">
    <source>
        <dbReference type="Proteomes" id="UP000243217"/>
    </source>
</evidence>
<dbReference type="SMART" id="SM00228">
    <property type="entry name" value="PDZ"/>
    <property type="match status" value="6"/>
</dbReference>
<evidence type="ECO:0000256" key="1">
    <source>
        <dbReference type="SAM" id="MobiDB-lite"/>
    </source>
</evidence>
<dbReference type="Proteomes" id="UP000243217">
    <property type="component" value="Unassembled WGS sequence"/>
</dbReference>
<proteinExistence type="predicted"/>
<dbReference type="PANTHER" id="PTHR19964">
    <property type="entry name" value="MULTIPLE PDZ DOMAIN PROTEIN"/>
    <property type="match status" value="1"/>
</dbReference>
<feature type="region of interest" description="Disordered" evidence="1">
    <location>
        <begin position="764"/>
        <end position="796"/>
    </location>
</feature>
<feature type="compositionally biased region" description="Low complexity" evidence="1">
    <location>
        <begin position="25"/>
        <end position="38"/>
    </location>
</feature>
<dbReference type="InterPro" id="IPR051342">
    <property type="entry name" value="PDZ_scaffold"/>
</dbReference>
<feature type="region of interest" description="Disordered" evidence="1">
    <location>
        <begin position="336"/>
        <end position="362"/>
    </location>
</feature>
<protein>
    <recommendedName>
        <fullName evidence="2">PDZ domain-containing protein</fullName>
    </recommendedName>
</protein>
<dbReference type="SUPFAM" id="SSF50156">
    <property type="entry name" value="PDZ domain-like"/>
    <property type="match status" value="5"/>
</dbReference>
<keyword evidence="4" id="KW-1185">Reference proteome</keyword>
<gene>
    <name evidence="3" type="ORF">THRCLA_00617</name>
</gene>
<reference evidence="3 4" key="1">
    <citation type="journal article" date="2014" name="Genome Biol. Evol.">
        <title>The secreted proteins of Achlya hypogyna and Thraustotheca clavata identify the ancestral oomycete secretome and reveal gene acquisitions by horizontal gene transfer.</title>
        <authorList>
            <person name="Misner I."/>
            <person name="Blouin N."/>
            <person name="Leonard G."/>
            <person name="Richards T.A."/>
            <person name="Lane C.E."/>
        </authorList>
    </citation>
    <scope>NUCLEOTIDE SEQUENCE [LARGE SCALE GENOMIC DNA]</scope>
    <source>
        <strain evidence="3 4">ATCC 34112</strain>
    </source>
</reference>
<feature type="region of interest" description="Disordered" evidence="1">
    <location>
        <begin position="1"/>
        <end position="39"/>
    </location>
</feature>
<evidence type="ECO:0000259" key="2">
    <source>
        <dbReference type="PROSITE" id="PS50106"/>
    </source>
</evidence>
<comment type="caution">
    <text evidence="3">The sequence shown here is derived from an EMBL/GenBank/DDBJ whole genome shotgun (WGS) entry which is preliminary data.</text>
</comment>
<dbReference type="Gene3D" id="2.30.42.10">
    <property type="match status" value="4"/>
</dbReference>
<sequence>MRQPETNIRTKGESKRGLSERRAESLSNARRTNSTSSSGAEYELIWHRDNLAVALRCNSKQQTVIKRVQEQTNQVETTAGLASANVGDVLVAINWEDCTQFTWDQVKDRLSQRDLPLTLTFKTKPPGTNPTTERPRRQSKAVAIPPALSLPPLLANEYNVTWSQGKLGVVIHMEEGNRAMVKERTAISTDPSTGQIEPRDELIYVNDAAVSSIGYEEALKLMRGKKPIYLRFRRAMASGTLIDSTLEVEGPTISEPYQLVWTTGPLGIVLKKNRHDEIFVQQLTGKGLSEKSGRIQLGDILVSVTGVPTQPLGLAGTVDFLQCIQKPAVLEFEHRVARPDSQSSKPAAPQQPKLPAPVRKLAPKDSFEDQSIAMMSLPDLERPTGTTVVLAGALGDTFLQGKKEPESAPPKYITTPSNVSEEIHDFEVEWRSGKLGVVIHLEDDVHAVVREITGTATDPNLAMIQARDELISVNGVLVQDVGYATSLQSMKGPKPIRLRFRRGLPDDGELAMLVPEDSATVNSEDVVHDDPIVKSVENLTEPKVYSLLWQSGPLGIVLKINDINDIYVAQLTGKGLSAENDCMQIGDVLVSVTGVPTKPLGLAGTVDFLKCIQKPSVLVFEQRVKVPVAASPVHSESIEVKRTPKQPVQTPVVQEPVAAPEEPEIETRQVASKSIEVLRRPIVHEVSIKEPLKVTTELEELIVPTTIPAPIVPQSPLLAPRVSIQPRAPHELVLIESPLNSPSMGSSYAPLSVIMTPQSMISSLSKTPPAMTLSPPMSPEASPKSPKDAPSSPFTPVSIAPVSVTPFAPSNTSEDSQYVSPESPKSVCINVSVDSPLAKYKPAPHSLDEQFTREIAQSFMDRASDMSAMPERISEANPAIDDNNNGSTLYSIIWTGGALGIAIKYNRLDEVCVMALTGGGLAGESDIINVGDVLVAVGNITVRNSTLEDTKLILKEARTPVSLVFLRAPNDRQTQLSMGDPAFDTHRTLRSVEASTSNQPSESKGGGAIFSVVWEGGPLGIVVRKNANDENFVKDLTGDGLSAKSDLIQRGDVLISVADVRVRNLSLAAASQVMQSVRKPTFLVFRRQPHEG</sequence>
<organism evidence="3 4">
    <name type="scientific">Thraustotheca clavata</name>
    <dbReference type="NCBI Taxonomy" id="74557"/>
    <lineage>
        <taxon>Eukaryota</taxon>
        <taxon>Sar</taxon>
        <taxon>Stramenopiles</taxon>
        <taxon>Oomycota</taxon>
        <taxon>Saprolegniomycetes</taxon>
        <taxon>Saprolegniales</taxon>
        <taxon>Achlyaceae</taxon>
        <taxon>Thraustotheca</taxon>
    </lineage>
</organism>
<dbReference type="PANTHER" id="PTHR19964:SF92">
    <property type="entry name" value="PATJ HOMOLOG"/>
    <property type="match status" value="1"/>
</dbReference>
<dbReference type="InterPro" id="IPR001478">
    <property type="entry name" value="PDZ"/>
</dbReference>
<feature type="compositionally biased region" description="Low complexity" evidence="1">
    <location>
        <begin position="345"/>
        <end position="357"/>
    </location>
</feature>